<comment type="subcellular location">
    <subcellularLocation>
        <location evidence="1">Cell membrane</location>
        <topology evidence="1">Multi-pass membrane protein</topology>
    </subcellularLocation>
</comment>
<evidence type="ECO:0000256" key="7">
    <source>
        <dbReference type="ARBA" id="ARBA00022777"/>
    </source>
</evidence>
<evidence type="ECO:0000256" key="5">
    <source>
        <dbReference type="ARBA" id="ARBA00022692"/>
    </source>
</evidence>
<dbReference type="SMART" id="SM00304">
    <property type="entry name" value="HAMP"/>
    <property type="match status" value="1"/>
</dbReference>
<keyword evidence="11 13" id="KW-0472">Membrane</keyword>
<keyword evidence="4" id="KW-0808">Transferase</keyword>
<gene>
    <name evidence="15" type="ORF">CD191_09445</name>
</gene>
<evidence type="ECO:0000256" key="10">
    <source>
        <dbReference type="ARBA" id="ARBA00023012"/>
    </source>
</evidence>
<dbReference type="AlphaFoldDB" id="A0AAD0KI93"/>
<dbReference type="PROSITE" id="PS50885">
    <property type="entry name" value="HAMP"/>
    <property type="match status" value="1"/>
</dbReference>
<evidence type="ECO:0000256" key="6">
    <source>
        <dbReference type="ARBA" id="ARBA00022741"/>
    </source>
</evidence>
<reference evidence="15 16" key="1">
    <citation type="submission" date="2017-06" db="EMBL/GenBank/DDBJ databases">
        <title>Complete genome sequence of Paenibacillus odorifer CBA7130.</title>
        <authorList>
            <person name="Nam Y.-D."/>
            <person name="Kang J."/>
            <person name="Chung W.-H."/>
        </authorList>
    </citation>
    <scope>NUCLEOTIDE SEQUENCE [LARGE SCALE GENOMIC DNA]</scope>
    <source>
        <strain evidence="15 16">CBA7130</strain>
    </source>
</reference>
<dbReference type="RefSeq" id="WP_111503281.1">
    <property type="nucleotide sequence ID" value="NZ_CP021965.1"/>
</dbReference>
<evidence type="ECO:0000259" key="14">
    <source>
        <dbReference type="PROSITE" id="PS50885"/>
    </source>
</evidence>
<keyword evidence="12" id="KW-0175">Coiled coil</keyword>
<evidence type="ECO:0000256" key="13">
    <source>
        <dbReference type="SAM" id="Phobius"/>
    </source>
</evidence>
<dbReference type="Gene3D" id="3.30.450.20">
    <property type="entry name" value="PAS domain"/>
    <property type="match status" value="1"/>
</dbReference>
<dbReference type="GO" id="GO:0005524">
    <property type="term" value="F:ATP binding"/>
    <property type="evidence" value="ECO:0007669"/>
    <property type="project" value="UniProtKB-KW"/>
</dbReference>
<dbReference type="InterPro" id="IPR033479">
    <property type="entry name" value="dCache_1"/>
</dbReference>
<evidence type="ECO:0000256" key="12">
    <source>
        <dbReference type="SAM" id="Coils"/>
    </source>
</evidence>
<feature type="domain" description="HAMP" evidence="14">
    <location>
        <begin position="320"/>
        <end position="372"/>
    </location>
</feature>
<dbReference type="PANTHER" id="PTHR34220:SF11">
    <property type="entry name" value="SENSOR PROTEIN KINASE HPTS"/>
    <property type="match status" value="1"/>
</dbReference>
<dbReference type="CDD" id="cd06225">
    <property type="entry name" value="HAMP"/>
    <property type="match status" value="1"/>
</dbReference>
<dbReference type="EMBL" id="CP021965">
    <property type="protein sequence ID" value="AWV32826.1"/>
    <property type="molecule type" value="Genomic_DNA"/>
</dbReference>
<feature type="coiled-coil region" evidence="12">
    <location>
        <begin position="28"/>
        <end position="60"/>
    </location>
</feature>
<evidence type="ECO:0000256" key="1">
    <source>
        <dbReference type="ARBA" id="ARBA00004651"/>
    </source>
</evidence>
<evidence type="ECO:0000256" key="2">
    <source>
        <dbReference type="ARBA" id="ARBA00022475"/>
    </source>
</evidence>
<keyword evidence="9 13" id="KW-1133">Transmembrane helix</keyword>
<evidence type="ECO:0000256" key="9">
    <source>
        <dbReference type="ARBA" id="ARBA00022989"/>
    </source>
</evidence>
<keyword evidence="3" id="KW-0597">Phosphoprotein</keyword>
<dbReference type="SUPFAM" id="SSF158472">
    <property type="entry name" value="HAMP domain-like"/>
    <property type="match status" value="1"/>
</dbReference>
<keyword evidence="6" id="KW-0547">Nucleotide-binding</keyword>
<dbReference type="GO" id="GO:0000155">
    <property type="term" value="F:phosphorelay sensor kinase activity"/>
    <property type="evidence" value="ECO:0007669"/>
    <property type="project" value="InterPro"/>
</dbReference>
<dbReference type="InterPro" id="IPR003660">
    <property type="entry name" value="HAMP_dom"/>
</dbReference>
<evidence type="ECO:0000256" key="3">
    <source>
        <dbReference type="ARBA" id="ARBA00022553"/>
    </source>
</evidence>
<evidence type="ECO:0000256" key="8">
    <source>
        <dbReference type="ARBA" id="ARBA00022840"/>
    </source>
</evidence>
<proteinExistence type="predicted"/>
<keyword evidence="10" id="KW-0902">Two-component regulatory system</keyword>
<keyword evidence="2" id="KW-1003">Cell membrane</keyword>
<sequence>MKSIHKRLLFLLLVFIILPYFLSVLLIYRQTKENVERHELENSQEQIQQASADLEQYFDEIINLPYILYRNPDLFRVFEEGLEEDFYFKQLEINKGMTNFYLMRSEIRQIRLFINEGKSSFTVYNAMLSSRKRNPDLLQQASIQKLKSSNSNYLIEAPHPIENYNDTSIMPPSDKTLVLTVHHKIVDVLTQEFLGVITIDIDLDKIAHIANHFLQKNKESVWLSDAENHVIYASEETWIGKTVPDELQRKISPAQAAAKSPEGDIVFTRTLQEPIKEWHFAKVTPSSFLFEDVRKTAYTNIIVGVVVGGLGLIMITIISYGFTRPIKLLSQKVQRIEGRNMNAPFDDMREDEIGILERHIKEMMNRINRHIDREYKLEIENRKNQHRALKSQINPHFLFNSLQSIAAVALLSESPKVYQLITSLSKMMRYSIRVDQKATVQSEVDYVQAYLNLQAERFQTDFSYSIDIPKDILDIPVPSMILQPLVENFFKHCYDEGYEQAYIHIYGEIQGGYLNLVVENNGNSVTDDELEALKNNLYTPVNEGNPSFAHIGLKNIHDRLVLHFDQTAGIKLDSMQGQGFTVRLVIPLYLKEK</sequence>
<evidence type="ECO:0000313" key="15">
    <source>
        <dbReference type="EMBL" id="AWV32826.1"/>
    </source>
</evidence>
<dbReference type="InterPro" id="IPR050640">
    <property type="entry name" value="Bact_2-comp_sensor_kinase"/>
</dbReference>
<evidence type="ECO:0000256" key="4">
    <source>
        <dbReference type="ARBA" id="ARBA00022679"/>
    </source>
</evidence>
<evidence type="ECO:0000313" key="16">
    <source>
        <dbReference type="Proteomes" id="UP000249163"/>
    </source>
</evidence>
<accession>A0AAD0KI93</accession>
<dbReference type="Gene3D" id="1.10.8.500">
    <property type="entry name" value="HAMP domain in histidine kinase"/>
    <property type="match status" value="1"/>
</dbReference>
<dbReference type="GO" id="GO:0005886">
    <property type="term" value="C:plasma membrane"/>
    <property type="evidence" value="ECO:0007669"/>
    <property type="project" value="UniProtKB-SubCell"/>
</dbReference>
<name>A0AAD0KI93_9BACL</name>
<keyword evidence="5 13" id="KW-0812">Transmembrane</keyword>
<dbReference type="SUPFAM" id="SSF55874">
    <property type="entry name" value="ATPase domain of HSP90 chaperone/DNA topoisomerase II/histidine kinase"/>
    <property type="match status" value="1"/>
</dbReference>
<dbReference type="InterPro" id="IPR010559">
    <property type="entry name" value="Sig_transdc_His_kin_internal"/>
</dbReference>
<keyword evidence="7 15" id="KW-0418">Kinase</keyword>
<feature type="transmembrane region" description="Helical" evidence="13">
    <location>
        <begin position="301"/>
        <end position="322"/>
    </location>
</feature>
<dbReference type="PANTHER" id="PTHR34220">
    <property type="entry name" value="SENSOR HISTIDINE KINASE YPDA"/>
    <property type="match status" value="1"/>
</dbReference>
<evidence type="ECO:0000256" key="11">
    <source>
        <dbReference type="ARBA" id="ARBA00023136"/>
    </source>
</evidence>
<dbReference type="InterPro" id="IPR036890">
    <property type="entry name" value="HATPase_C_sf"/>
</dbReference>
<organism evidence="15 16">
    <name type="scientific">Paenibacillus odorifer</name>
    <dbReference type="NCBI Taxonomy" id="189426"/>
    <lineage>
        <taxon>Bacteria</taxon>
        <taxon>Bacillati</taxon>
        <taxon>Bacillota</taxon>
        <taxon>Bacilli</taxon>
        <taxon>Bacillales</taxon>
        <taxon>Paenibacillaceae</taxon>
        <taxon>Paenibacillus</taxon>
    </lineage>
</organism>
<protein>
    <submittedName>
        <fullName evidence="15">Histidine kinase</fullName>
    </submittedName>
</protein>
<dbReference type="Pfam" id="PF00672">
    <property type="entry name" value="HAMP"/>
    <property type="match status" value="1"/>
</dbReference>
<dbReference type="Gene3D" id="3.30.565.10">
    <property type="entry name" value="Histidine kinase-like ATPase, C-terminal domain"/>
    <property type="match status" value="1"/>
</dbReference>
<dbReference type="Pfam" id="PF06580">
    <property type="entry name" value="His_kinase"/>
    <property type="match status" value="1"/>
</dbReference>
<dbReference type="Pfam" id="PF02743">
    <property type="entry name" value="dCache_1"/>
    <property type="match status" value="1"/>
</dbReference>
<dbReference type="Proteomes" id="UP000249163">
    <property type="component" value="Chromosome"/>
</dbReference>
<keyword evidence="8" id="KW-0067">ATP-binding</keyword>